<proteinExistence type="predicted"/>
<dbReference type="EMBL" id="JAPKHW010000011">
    <property type="protein sequence ID" value="MCX4146928.1"/>
    <property type="molecule type" value="Genomic_DNA"/>
</dbReference>
<dbReference type="RefSeq" id="WP_266258484.1">
    <property type="nucleotide sequence ID" value="NZ_JAMXWF010000011.1"/>
</dbReference>
<gene>
    <name evidence="4" type="ORF">NIE36_16305</name>
    <name evidence="3" type="ORF">OSB80_16350</name>
</gene>
<dbReference type="EMBL" id="JAMXWF010000011">
    <property type="protein sequence ID" value="MDQ6408753.1"/>
    <property type="molecule type" value="Genomic_DNA"/>
</dbReference>
<feature type="transmembrane region" description="Helical" evidence="2">
    <location>
        <begin position="86"/>
        <end position="112"/>
    </location>
</feature>
<evidence type="ECO:0000313" key="3">
    <source>
        <dbReference type="EMBL" id="MCX4146928.1"/>
    </source>
</evidence>
<keyword evidence="2" id="KW-1133">Transmembrane helix</keyword>
<evidence type="ECO:0000313" key="5">
    <source>
        <dbReference type="Proteomes" id="UP001209412"/>
    </source>
</evidence>
<keyword evidence="5" id="KW-1185">Reference proteome</keyword>
<feature type="transmembrane region" description="Helical" evidence="2">
    <location>
        <begin position="143"/>
        <end position="161"/>
    </location>
</feature>
<name>A0AAP5BC14_9BURK</name>
<organism evidence="4 6">
    <name type="scientific">Paraburkholderia madseniana</name>
    <dbReference type="NCBI Taxonomy" id="2599607"/>
    <lineage>
        <taxon>Bacteria</taxon>
        <taxon>Pseudomonadati</taxon>
        <taxon>Pseudomonadota</taxon>
        <taxon>Betaproteobacteria</taxon>
        <taxon>Burkholderiales</taxon>
        <taxon>Burkholderiaceae</taxon>
        <taxon>Paraburkholderia</taxon>
    </lineage>
</organism>
<evidence type="ECO:0000256" key="1">
    <source>
        <dbReference type="SAM" id="Coils"/>
    </source>
</evidence>
<keyword evidence="1" id="KW-0175">Coiled coil</keyword>
<dbReference type="Proteomes" id="UP001242288">
    <property type="component" value="Unassembled WGS sequence"/>
</dbReference>
<accession>A0AAP5BC14</accession>
<reference evidence="4" key="1">
    <citation type="submission" date="2022-06" db="EMBL/GenBank/DDBJ databases">
        <title>PHB producers.</title>
        <authorList>
            <person name="Besaury L."/>
        </authorList>
    </citation>
    <scope>NUCLEOTIDE SEQUENCE</scope>
    <source>
        <strain evidence="4 5">SEWS6</strain>
    </source>
</reference>
<keyword evidence="2" id="KW-0812">Transmembrane</keyword>
<evidence type="ECO:0000313" key="4">
    <source>
        <dbReference type="EMBL" id="MDQ6408753.1"/>
    </source>
</evidence>
<evidence type="ECO:0000256" key="2">
    <source>
        <dbReference type="SAM" id="Phobius"/>
    </source>
</evidence>
<keyword evidence="2" id="KW-0472">Membrane</keyword>
<evidence type="ECO:0000313" key="6">
    <source>
        <dbReference type="Proteomes" id="UP001242288"/>
    </source>
</evidence>
<dbReference type="AlphaFoldDB" id="A0AAP5BC14"/>
<comment type="caution">
    <text evidence="4">The sequence shown here is derived from an EMBL/GenBank/DDBJ whole genome shotgun (WGS) entry which is preliminary data.</text>
</comment>
<feature type="coiled-coil region" evidence="1">
    <location>
        <begin position="21"/>
        <end position="55"/>
    </location>
</feature>
<dbReference type="Proteomes" id="UP001209412">
    <property type="component" value="Unassembled WGS sequence"/>
</dbReference>
<protein>
    <submittedName>
        <fullName evidence="4">Uncharacterized protein</fullName>
    </submittedName>
</protein>
<sequence length="189" mass="20271">MLLATLLSVSAALAAVDAQTAERDHAELQLAKARVAQLTDEISRLKAEQAASSAQATAGSVAYEKYLASFYDQESRFRDSYLRISAWQIFAANCVLALVMLLSISGVVFAGFQLWTAAKLAHTDATTVNLEVSRKSVRLQTSVVGIAILVISGGFLILFLHDVYRIDIVTPESEPHAAAANPSQPASHP</sequence>